<dbReference type="Gene3D" id="1.10.3720.10">
    <property type="entry name" value="MetI-like"/>
    <property type="match status" value="1"/>
</dbReference>
<dbReference type="Pfam" id="PF00528">
    <property type="entry name" value="BPD_transp_1"/>
    <property type="match status" value="1"/>
</dbReference>
<protein>
    <submittedName>
        <fullName evidence="10">ABC transporter permease subunit</fullName>
    </submittedName>
</protein>
<keyword evidence="5 8" id="KW-0812">Transmembrane</keyword>
<dbReference type="SUPFAM" id="SSF161098">
    <property type="entry name" value="MetI-like"/>
    <property type="match status" value="1"/>
</dbReference>
<name>A0A3S3DZQ4_9NOCA</name>
<keyword evidence="2 8" id="KW-0813">Transport</keyword>
<feature type="transmembrane region" description="Helical" evidence="8">
    <location>
        <begin position="234"/>
        <end position="254"/>
    </location>
</feature>
<dbReference type="InterPro" id="IPR035906">
    <property type="entry name" value="MetI-like_sf"/>
</dbReference>
<gene>
    <name evidence="10" type="ORF">EGT50_10845</name>
</gene>
<evidence type="ECO:0000256" key="3">
    <source>
        <dbReference type="ARBA" id="ARBA00022475"/>
    </source>
</evidence>
<dbReference type="PROSITE" id="PS50928">
    <property type="entry name" value="ABC_TM1"/>
    <property type="match status" value="1"/>
</dbReference>
<dbReference type="CDD" id="cd06261">
    <property type="entry name" value="TM_PBP2"/>
    <property type="match status" value="1"/>
</dbReference>
<evidence type="ECO:0000256" key="6">
    <source>
        <dbReference type="ARBA" id="ARBA00022989"/>
    </source>
</evidence>
<dbReference type="OrthoDB" id="4219855at2"/>
<evidence type="ECO:0000256" key="1">
    <source>
        <dbReference type="ARBA" id="ARBA00004429"/>
    </source>
</evidence>
<evidence type="ECO:0000313" key="11">
    <source>
        <dbReference type="Proteomes" id="UP000283479"/>
    </source>
</evidence>
<reference evidence="10 11" key="1">
    <citation type="submission" date="2018-11" db="EMBL/GenBank/DDBJ databases">
        <title>Rhodococcus spongicola sp. nov. and Rhodococcus xishaensis sp. nov. from marine sponges.</title>
        <authorList>
            <person name="Li L."/>
            <person name="Lin H.W."/>
        </authorList>
    </citation>
    <scope>NUCLEOTIDE SEQUENCE [LARGE SCALE GENOMIC DNA]</scope>
    <source>
        <strain evidence="10 11">LHW51113</strain>
    </source>
</reference>
<keyword evidence="3" id="KW-1003">Cell membrane</keyword>
<dbReference type="InterPro" id="IPR000515">
    <property type="entry name" value="MetI-like"/>
</dbReference>
<dbReference type="Proteomes" id="UP000283479">
    <property type="component" value="Unassembled WGS sequence"/>
</dbReference>
<evidence type="ECO:0000313" key="10">
    <source>
        <dbReference type="EMBL" id="RVW01939.1"/>
    </source>
</evidence>
<organism evidence="10 11">
    <name type="scientific">Rhodococcus xishaensis</name>
    <dbReference type="NCBI Taxonomy" id="2487364"/>
    <lineage>
        <taxon>Bacteria</taxon>
        <taxon>Bacillati</taxon>
        <taxon>Actinomycetota</taxon>
        <taxon>Actinomycetes</taxon>
        <taxon>Mycobacteriales</taxon>
        <taxon>Nocardiaceae</taxon>
        <taxon>Rhodococcus</taxon>
    </lineage>
</organism>
<accession>A0A3S3DZQ4</accession>
<feature type="transmembrane region" description="Helical" evidence="8">
    <location>
        <begin position="177"/>
        <end position="199"/>
    </location>
</feature>
<dbReference type="GO" id="GO:0055085">
    <property type="term" value="P:transmembrane transport"/>
    <property type="evidence" value="ECO:0007669"/>
    <property type="project" value="InterPro"/>
</dbReference>
<feature type="transmembrane region" description="Helical" evidence="8">
    <location>
        <begin position="12"/>
        <end position="36"/>
    </location>
</feature>
<feature type="domain" description="ABC transmembrane type-1" evidence="9">
    <location>
        <begin position="66"/>
        <end position="254"/>
    </location>
</feature>
<proteinExistence type="inferred from homology"/>
<evidence type="ECO:0000256" key="8">
    <source>
        <dbReference type="RuleBase" id="RU363032"/>
    </source>
</evidence>
<dbReference type="AlphaFoldDB" id="A0A3S3DZQ4"/>
<keyword evidence="7 8" id="KW-0472">Membrane</keyword>
<evidence type="ECO:0000256" key="7">
    <source>
        <dbReference type="ARBA" id="ARBA00023136"/>
    </source>
</evidence>
<dbReference type="EMBL" id="RKLO01000004">
    <property type="protein sequence ID" value="RVW01939.1"/>
    <property type="molecule type" value="Genomic_DNA"/>
</dbReference>
<feature type="transmembrane region" description="Helical" evidence="8">
    <location>
        <begin position="100"/>
        <end position="121"/>
    </location>
</feature>
<dbReference type="GO" id="GO:0005886">
    <property type="term" value="C:plasma membrane"/>
    <property type="evidence" value="ECO:0007669"/>
    <property type="project" value="UniProtKB-SubCell"/>
</dbReference>
<dbReference type="PANTHER" id="PTHR43357">
    <property type="entry name" value="INNER MEMBRANE ABC TRANSPORTER PERMEASE PROTEIN YDCV"/>
    <property type="match status" value="1"/>
</dbReference>
<feature type="transmembrane region" description="Helical" evidence="8">
    <location>
        <begin position="205"/>
        <end position="227"/>
    </location>
</feature>
<comment type="subcellular location">
    <subcellularLocation>
        <location evidence="1">Cell inner membrane</location>
        <topology evidence="1">Multi-pass membrane protein</topology>
    </subcellularLocation>
    <subcellularLocation>
        <location evidence="8">Cell membrane</location>
        <topology evidence="8">Multi-pass membrane protein</topology>
    </subcellularLocation>
</comment>
<keyword evidence="4" id="KW-0997">Cell inner membrane</keyword>
<keyword evidence="11" id="KW-1185">Reference proteome</keyword>
<evidence type="ECO:0000259" key="9">
    <source>
        <dbReference type="PROSITE" id="PS50928"/>
    </source>
</evidence>
<sequence length="263" mass="27257">MAVIRLGRRAAAASVRALLVLWFVVPLVPLVLWVFANRWTFPDVLPQEWGLDGMRSAADAGAARAFATSTALALSVSAIATPLGALAARALFSGRVHLPGVVAAILFAPVCLPPFAVALGLDVLVLRSGVASSVAVVAILTVAALPYTTYVMRVAFGAYDRGYEEEARTLGASRATVLRRVQIPLLAPALSGAAFLAFLVGWSDYIVTLLIGGGRLITVPILVASFASGTGNDSVVAALSMLALIPPLVLLITLSRTVRGSAS</sequence>
<feature type="transmembrane region" description="Helical" evidence="8">
    <location>
        <begin position="133"/>
        <end position="156"/>
    </location>
</feature>
<comment type="caution">
    <text evidence="10">The sequence shown here is derived from an EMBL/GenBank/DDBJ whole genome shotgun (WGS) entry which is preliminary data.</text>
</comment>
<evidence type="ECO:0000256" key="4">
    <source>
        <dbReference type="ARBA" id="ARBA00022519"/>
    </source>
</evidence>
<dbReference type="PANTHER" id="PTHR43357:SF4">
    <property type="entry name" value="INNER MEMBRANE ABC TRANSPORTER PERMEASE PROTEIN YDCV"/>
    <property type="match status" value="1"/>
</dbReference>
<evidence type="ECO:0000256" key="5">
    <source>
        <dbReference type="ARBA" id="ARBA00022692"/>
    </source>
</evidence>
<feature type="transmembrane region" description="Helical" evidence="8">
    <location>
        <begin position="65"/>
        <end position="88"/>
    </location>
</feature>
<evidence type="ECO:0000256" key="2">
    <source>
        <dbReference type="ARBA" id="ARBA00022448"/>
    </source>
</evidence>
<comment type="similarity">
    <text evidence="8">Belongs to the binding-protein-dependent transport system permease family.</text>
</comment>
<dbReference type="RefSeq" id="WP_127954247.1">
    <property type="nucleotide sequence ID" value="NZ_RKLO01000004.1"/>
</dbReference>
<keyword evidence="6 8" id="KW-1133">Transmembrane helix</keyword>